<dbReference type="InterPro" id="IPR036259">
    <property type="entry name" value="MFS_trans_sf"/>
</dbReference>
<keyword evidence="4 6" id="KW-0472">Membrane</keyword>
<sequence>MSEMSTTEANAFKSLLRPDDSYDHGTYWADLSFGERIKFIRSVDSNERRRELSAIKDTFLAGCEGWNGALAWIGWIYGFSKLFAWYCKSAVLQGAGIGLEGYVLFSIGNIKPLLQSAFPTCWKSHKKYNPTWLHAIEYLEVVGIIFGQILVGFIGDWIGRRWGLIQDAVIMFVGLLMLTTAWGVTLNSWIIFYAWALFFYGIGVGGEYPMTATSSMESAVSSGKVSNREDRLHRGRKVTSAFLMQGWGQFLNVIILIIMLYITHRSGGPPYPEAAVHWTYRVSFGIPALGTLWLAWYRAKRMKFASEDLTAAKKKANVTGYDTQSLGLAFKHFGSRLVATAGTWFMNDLFFYGNKLFQNQFIEVLTPGNKSVMTTWKYNLINVAVSLAGYYLASFFIDNKLYGRKWMMIVGFMCDFVLFMVPACAFYFFTSKNHIHACQALYFLSSFFNQFGPNSVTFLVAAEVFPTPIRATAHGFAAAIGKLGALVAAVLYNDISTQTIFYVVPWFGLAGAILTLVFLPDTTGLDLKEQERRWSYIRMGREQGYHGTALHPKHLSVWERLRGVGKQYDLTADFEQRVEEMRADWEAWQVRKAEEKLKDEDEGLEEGSEFPEEVSNYFHRTATNAAKSRRDRSSDSYGEKTKNLQVQSSSETNSTER</sequence>
<accession>A0ABQ9PA78</accession>
<feature type="transmembrane region" description="Helical" evidence="6">
    <location>
        <begin position="278"/>
        <end position="297"/>
    </location>
</feature>
<feature type="transmembrane region" description="Helical" evidence="6">
    <location>
        <begin position="409"/>
        <end position="429"/>
    </location>
</feature>
<evidence type="ECO:0000256" key="5">
    <source>
        <dbReference type="SAM" id="MobiDB-lite"/>
    </source>
</evidence>
<feature type="transmembrane region" description="Helical" evidence="6">
    <location>
        <begin position="473"/>
        <end position="492"/>
    </location>
</feature>
<dbReference type="PROSITE" id="PS50850">
    <property type="entry name" value="MFS"/>
    <property type="match status" value="1"/>
</dbReference>
<evidence type="ECO:0000256" key="1">
    <source>
        <dbReference type="ARBA" id="ARBA00004141"/>
    </source>
</evidence>
<evidence type="ECO:0000256" key="4">
    <source>
        <dbReference type="ARBA" id="ARBA00023136"/>
    </source>
</evidence>
<feature type="transmembrane region" description="Helical" evidence="6">
    <location>
        <begin position="378"/>
        <end position="397"/>
    </location>
</feature>
<feature type="transmembrane region" description="Helical" evidence="6">
    <location>
        <begin position="499"/>
        <end position="519"/>
    </location>
</feature>
<dbReference type="Proteomes" id="UP001172684">
    <property type="component" value="Unassembled WGS sequence"/>
</dbReference>
<evidence type="ECO:0000313" key="8">
    <source>
        <dbReference type="EMBL" id="KAJ9669277.1"/>
    </source>
</evidence>
<feature type="compositionally biased region" description="Polar residues" evidence="5">
    <location>
        <begin position="643"/>
        <end position="657"/>
    </location>
</feature>
<feature type="compositionally biased region" description="Acidic residues" evidence="5">
    <location>
        <begin position="600"/>
        <end position="612"/>
    </location>
</feature>
<proteinExistence type="predicted"/>
<dbReference type="PANTHER" id="PTHR24064">
    <property type="entry name" value="SOLUTE CARRIER FAMILY 22 MEMBER"/>
    <property type="match status" value="1"/>
</dbReference>
<protein>
    <recommendedName>
        <fullName evidence="7">Major facilitator superfamily (MFS) profile domain-containing protein</fullName>
    </recommendedName>
</protein>
<comment type="caution">
    <text evidence="8">The sequence shown here is derived from an EMBL/GenBank/DDBJ whole genome shotgun (WGS) entry which is preliminary data.</text>
</comment>
<organism evidence="8 9">
    <name type="scientific">Coniosporium apollinis</name>
    <dbReference type="NCBI Taxonomy" id="61459"/>
    <lineage>
        <taxon>Eukaryota</taxon>
        <taxon>Fungi</taxon>
        <taxon>Dikarya</taxon>
        <taxon>Ascomycota</taxon>
        <taxon>Pezizomycotina</taxon>
        <taxon>Dothideomycetes</taxon>
        <taxon>Dothideomycetes incertae sedis</taxon>
        <taxon>Coniosporium</taxon>
    </lineage>
</organism>
<gene>
    <name evidence="8" type="ORF">H2201_000629</name>
</gene>
<feature type="transmembrane region" description="Helical" evidence="6">
    <location>
        <begin position="132"/>
        <end position="155"/>
    </location>
</feature>
<dbReference type="SUPFAM" id="SSF103473">
    <property type="entry name" value="MFS general substrate transporter"/>
    <property type="match status" value="1"/>
</dbReference>
<feature type="transmembrane region" description="Helical" evidence="6">
    <location>
        <begin position="241"/>
        <end position="262"/>
    </location>
</feature>
<reference evidence="8" key="1">
    <citation type="submission" date="2022-10" db="EMBL/GenBank/DDBJ databases">
        <title>Culturing micro-colonial fungi from biological soil crusts in the Mojave desert and describing Neophaeococcomyces mojavensis, and introducing the new genera and species Taxawa tesnikishii.</title>
        <authorList>
            <person name="Kurbessoian T."/>
            <person name="Stajich J.E."/>
        </authorList>
    </citation>
    <scope>NUCLEOTIDE SEQUENCE</scope>
    <source>
        <strain evidence="8">TK_1</strain>
    </source>
</reference>
<feature type="transmembrane region" description="Helical" evidence="6">
    <location>
        <begin position="190"/>
        <end position="208"/>
    </location>
</feature>
<dbReference type="EMBL" id="JAPDRL010000003">
    <property type="protein sequence ID" value="KAJ9669277.1"/>
    <property type="molecule type" value="Genomic_DNA"/>
</dbReference>
<dbReference type="InterPro" id="IPR005828">
    <property type="entry name" value="MFS_sugar_transport-like"/>
</dbReference>
<feature type="domain" description="Major facilitator superfamily (MFS) profile" evidence="7">
    <location>
        <begin position="89"/>
        <end position="523"/>
    </location>
</feature>
<evidence type="ECO:0000256" key="2">
    <source>
        <dbReference type="ARBA" id="ARBA00022692"/>
    </source>
</evidence>
<evidence type="ECO:0000256" key="6">
    <source>
        <dbReference type="SAM" id="Phobius"/>
    </source>
</evidence>
<evidence type="ECO:0000256" key="3">
    <source>
        <dbReference type="ARBA" id="ARBA00022989"/>
    </source>
</evidence>
<evidence type="ECO:0000259" key="7">
    <source>
        <dbReference type="PROSITE" id="PS50850"/>
    </source>
</evidence>
<evidence type="ECO:0000313" key="9">
    <source>
        <dbReference type="Proteomes" id="UP001172684"/>
    </source>
</evidence>
<feature type="transmembrane region" description="Helical" evidence="6">
    <location>
        <begin position="58"/>
        <end position="77"/>
    </location>
</feature>
<keyword evidence="9" id="KW-1185">Reference proteome</keyword>
<feature type="transmembrane region" description="Helical" evidence="6">
    <location>
        <begin position="162"/>
        <end position="184"/>
    </location>
</feature>
<feature type="region of interest" description="Disordered" evidence="5">
    <location>
        <begin position="596"/>
        <end position="657"/>
    </location>
</feature>
<keyword evidence="2 6" id="KW-0812">Transmembrane</keyword>
<comment type="subcellular location">
    <subcellularLocation>
        <location evidence="1">Membrane</location>
        <topology evidence="1">Multi-pass membrane protein</topology>
    </subcellularLocation>
</comment>
<feature type="compositionally biased region" description="Basic and acidic residues" evidence="5">
    <location>
        <begin position="631"/>
        <end position="642"/>
    </location>
</feature>
<feature type="transmembrane region" description="Helical" evidence="6">
    <location>
        <begin position="441"/>
        <end position="461"/>
    </location>
</feature>
<keyword evidence="3 6" id="KW-1133">Transmembrane helix</keyword>
<dbReference type="InterPro" id="IPR020846">
    <property type="entry name" value="MFS_dom"/>
</dbReference>
<dbReference type="Pfam" id="PF00083">
    <property type="entry name" value="Sugar_tr"/>
    <property type="match status" value="2"/>
</dbReference>
<name>A0ABQ9PA78_9PEZI</name>
<dbReference type="Gene3D" id="1.20.1250.20">
    <property type="entry name" value="MFS general substrate transporter like domains"/>
    <property type="match status" value="1"/>
</dbReference>